<sequence>MQMKTTSVEAASESVGLNIPKRKSNILKCNTHNTNSIELDEETLEDMKSFTYLGSINDKRGASDADVNVRINKENTAFLQLKNVCKSKQLSTNIKVTIFNTNVNTVSSTVQS</sequence>
<accession>A0A183K2I8</accession>
<name>A0A183K2I8_9TREM</name>
<dbReference type="InterPro" id="IPR045609">
    <property type="entry name" value="DUF6451"/>
</dbReference>
<dbReference type="PANTHER" id="PTHR47027">
    <property type="entry name" value="REVERSE TRANSCRIPTASE DOMAIN-CONTAINING PROTEIN"/>
    <property type="match status" value="1"/>
</dbReference>
<evidence type="ECO:0000313" key="3">
    <source>
        <dbReference type="Proteomes" id="UP000279833"/>
    </source>
</evidence>
<dbReference type="AlphaFoldDB" id="A0A183K2I8"/>
<protein>
    <submittedName>
        <fullName evidence="4">DUF6451 domain-containing protein</fullName>
    </submittedName>
</protein>
<proteinExistence type="predicted"/>
<reference evidence="2 3" key="2">
    <citation type="submission" date="2018-11" db="EMBL/GenBank/DDBJ databases">
        <authorList>
            <consortium name="Pathogen Informatics"/>
        </authorList>
    </citation>
    <scope>NUCLEOTIDE SEQUENCE [LARGE SCALE GENOMIC DNA]</scope>
    <source>
        <strain evidence="2">Dakar</strain>
        <strain evidence="3">Dakar, Senegal</strain>
    </source>
</reference>
<organism evidence="4">
    <name type="scientific">Schistosoma curassoni</name>
    <dbReference type="NCBI Taxonomy" id="6186"/>
    <lineage>
        <taxon>Eukaryota</taxon>
        <taxon>Metazoa</taxon>
        <taxon>Spiralia</taxon>
        <taxon>Lophotrochozoa</taxon>
        <taxon>Platyhelminthes</taxon>
        <taxon>Trematoda</taxon>
        <taxon>Digenea</taxon>
        <taxon>Strigeidida</taxon>
        <taxon>Schistosomatoidea</taxon>
        <taxon>Schistosomatidae</taxon>
        <taxon>Schistosoma</taxon>
    </lineage>
</organism>
<dbReference type="WBParaSite" id="SCUD_0000920101-mRNA-1">
    <property type="protein sequence ID" value="SCUD_0000920101-mRNA-1"/>
    <property type="gene ID" value="SCUD_0000920101"/>
</dbReference>
<dbReference type="PANTHER" id="PTHR47027:SF25">
    <property type="entry name" value="REVERSE TRANSCRIPTASE DOMAIN-CONTAINING PROTEIN"/>
    <property type="match status" value="1"/>
</dbReference>
<dbReference type="Pfam" id="PF20049">
    <property type="entry name" value="DUF6451"/>
    <property type="match status" value="1"/>
</dbReference>
<evidence type="ECO:0000313" key="2">
    <source>
        <dbReference type="EMBL" id="VDP34630.1"/>
    </source>
</evidence>
<reference evidence="4" key="1">
    <citation type="submission" date="2016-06" db="UniProtKB">
        <authorList>
            <consortium name="WormBaseParasite"/>
        </authorList>
    </citation>
    <scope>IDENTIFICATION</scope>
</reference>
<keyword evidence="3" id="KW-1185">Reference proteome</keyword>
<dbReference type="EMBL" id="UZAK01033119">
    <property type="protein sequence ID" value="VDP34630.1"/>
    <property type="molecule type" value="Genomic_DNA"/>
</dbReference>
<gene>
    <name evidence="2" type="ORF">SCUD_LOCUS9201</name>
</gene>
<dbReference type="Proteomes" id="UP000279833">
    <property type="component" value="Unassembled WGS sequence"/>
</dbReference>
<evidence type="ECO:0000313" key="4">
    <source>
        <dbReference type="WBParaSite" id="SCUD_0000920101-mRNA-1"/>
    </source>
</evidence>
<feature type="domain" description="DUF6451" evidence="1">
    <location>
        <begin position="77"/>
        <end position="106"/>
    </location>
</feature>
<evidence type="ECO:0000259" key="1">
    <source>
        <dbReference type="Pfam" id="PF20049"/>
    </source>
</evidence>